<gene>
    <name evidence="2" type="ORF">HHL08_22100</name>
</gene>
<evidence type="ECO:0000313" key="3">
    <source>
        <dbReference type="Proteomes" id="UP000519023"/>
    </source>
</evidence>
<name>A0A7X9X0A5_9SPHN</name>
<keyword evidence="1" id="KW-1133">Transmembrane helix</keyword>
<evidence type="ECO:0008006" key="4">
    <source>
        <dbReference type="Google" id="ProtNLM"/>
    </source>
</evidence>
<feature type="transmembrane region" description="Helical" evidence="1">
    <location>
        <begin position="251"/>
        <end position="273"/>
    </location>
</feature>
<feature type="transmembrane region" description="Helical" evidence="1">
    <location>
        <begin position="211"/>
        <end position="239"/>
    </location>
</feature>
<evidence type="ECO:0000256" key="1">
    <source>
        <dbReference type="SAM" id="Phobius"/>
    </source>
</evidence>
<protein>
    <recommendedName>
        <fullName evidence="4">MASE1 domain-containing protein</fullName>
    </recommendedName>
</protein>
<sequence>MRGALGISAAVFVASLVGLSSRHAFSVSFWPANAILVGLLLRDRSLHNAPAWLGALLGYMAADLVFGRTLSLAAFFAATNVVGAFTATILLRRLDSRDLALRRVHSVIRILACLIPACFAAAICGALLVRVQFHGSMSQALMTWPASELVNYLIMLPAMLTVGWKDIARRISQSNSINSIGKLGPAVFLIISCAAATIFDGPGSIIFPLPGLLLCALVYSLPVTALSSMLVGTAFLMMLGLGVIDMGQNMAIPYMVVSVRIAVAFLVMVPLTISSAMAVRDDLLGELRKAADHDGLIPTCIDHDPRAHLRRPIVMMRQG</sequence>
<keyword evidence="1" id="KW-0472">Membrane</keyword>
<dbReference type="Proteomes" id="UP000519023">
    <property type="component" value="Unassembled WGS sequence"/>
</dbReference>
<feature type="transmembrane region" description="Helical" evidence="1">
    <location>
        <begin position="180"/>
        <end position="199"/>
    </location>
</feature>
<dbReference type="AlphaFoldDB" id="A0A7X9X0A5"/>
<keyword evidence="3" id="KW-1185">Reference proteome</keyword>
<feature type="transmembrane region" description="Helical" evidence="1">
    <location>
        <begin position="106"/>
        <end position="129"/>
    </location>
</feature>
<feature type="transmembrane region" description="Helical" evidence="1">
    <location>
        <begin position="149"/>
        <end position="168"/>
    </location>
</feature>
<organism evidence="2 3">
    <name type="scientific">Sphingobium psychrophilum</name>
    <dbReference type="NCBI Taxonomy" id="2728834"/>
    <lineage>
        <taxon>Bacteria</taxon>
        <taxon>Pseudomonadati</taxon>
        <taxon>Pseudomonadota</taxon>
        <taxon>Alphaproteobacteria</taxon>
        <taxon>Sphingomonadales</taxon>
        <taxon>Sphingomonadaceae</taxon>
        <taxon>Sphingobium</taxon>
    </lineage>
</organism>
<evidence type="ECO:0000313" key="2">
    <source>
        <dbReference type="EMBL" id="NML12793.1"/>
    </source>
</evidence>
<comment type="caution">
    <text evidence="2">The sequence shown here is derived from an EMBL/GenBank/DDBJ whole genome shotgun (WGS) entry which is preliminary data.</text>
</comment>
<dbReference type="EMBL" id="JABBFV010000026">
    <property type="protein sequence ID" value="NML12793.1"/>
    <property type="molecule type" value="Genomic_DNA"/>
</dbReference>
<proteinExistence type="predicted"/>
<feature type="transmembrane region" description="Helical" evidence="1">
    <location>
        <begin position="70"/>
        <end position="94"/>
    </location>
</feature>
<reference evidence="2 3" key="1">
    <citation type="submission" date="2020-04" db="EMBL/GenBank/DDBJ databases">
        <title>Sphingobium sp. AR-3-1 isolated from Arctic soil.</title>
        <authorList>
            <person name="Dahal R.H."/>
            <person name="Chaudhary D.K."/>
        </authorList>
    </citation>
    <scope>NUCLEOTIDE SEQUENCE [LARGE SCALE GENOMIC DNA]</scope>
    <source>
        <strain evidence="2 3">AR-3-1</strain>
    </source>
</reference>
<accession>A0A7X9X0A5</accession>
<keyword evidence="1" id="KW-0812">Transmembrane</keyword>